<evidence type="ECO:0000313" key="3">
    <source>
        <dbReference type="Proteomes" id="UP000282529"/>
    </source>
</evidence>
<evidence type="ECO:0000313" key="2">
    <source>
        <dbReference type="EMBL" id="RQW13058.1"/>
    </source>
</evidence>
<feature type="transmembrane region" description="Helical" evidence="1">
    <location>
        <begin position="7"/>
        <end position="24"/>
    </location>
</feature>
<sequence length="112" mass="13143">MKKKASILIASIICIFIIILFLIPRENPGDFVSHLWQNSSDWGNVKVSNIEHLSGYTVVHIQYEAKNGFQPTDRWIVKDRKKVRDMQGNEFAQWEGYVYLVKQGLYSWRIVQ</sequence>
<keyword evidence="1" id="KW-1133">Transmembrane helix</keyword>
<dbReference type="AlphaFoldDB" id="A0A3N9P9Y5"/>
<keyword evidence="1" id="KW-0812">Transmembrane</keyword>
<dbReference type="Proteomes" id="UP000282529">
    <property type="component" value="Unassembled WGS sequence"/>
</dbReference>
<gene>
    <name evidence="2" type="ORF">EH198_01100</name>
</gene>
<reference evidence="2 3" key="1">
    <citation type="submission" date="2018-11" db="EMBL/GenBank/DDBJ databases">
        <title>Genome sequence of strain 7197.</title>
        <authorList>
            <person name="Gao J."/>
            <person name="Sun J."/>
        </authorList>
    </citation>
    <scope>NUCLEOTIDE SEQUENCE [LARGE SCALE GENOMIC DNA]</scope>
    <source>
        <strain evidence="2 3">7197</strain>
    </source>
</reference>
<keyword evidence="1" id="KW-0472">Membrane</keyword>
<protein>
    <submittedName>
        <fullName evidence="2">Uncharacterized protein</fullName>
    </submittedName>
</protein>
<accession>A0A3N9P9Y5</accession>
<comment type="caution">
    <text evidence="2">The sequence shown here is derived from an EMBL/GenBank/DDBJ whole genome shotgun (WGS) entry which is preliminary data.</text>
</comment>
<evidence type="ECO:0000256" key="1">
    <source>
        <dbReference type="SAM" id="Phobius"/>
    </source>
</evidence>
<dbReference type="OrthoDB" id="2627489at2"/>
<dbReference type="EMBL" id="RQPI01000001">
    <property type="protein sequence ID" value="RQW13058.1"/>
    <property type="molecule type" value="Genomic_DNA"/>
</dbReference>
<keyword evidence="3" id="KW-1185">Reference proteome</keyword>
<proteinExistence type="predicted"/>
<dbReference type="RefSeq" id="WP_124693715.1">
    <property type="nucleotide sequence ID" value="NZ_JBHUFE010000016.1"/>
</dbReference>
<organism evidence="2 3">
    <name type="scientific">Paenibacillus rhizophilus</name>
    <dbReference type="NCBI Taxonomy" id="1850366"/>
    <lineage>
        <taxon>Bacteria</taxon>
        <taxon>Bacillati</taxon>
        <taxon>Bacillota</taxon>
        <taxon>Bacilli</taxon>
        <taxon>Bacillales</taxon>
        <taxon>Paenibacillaceae</taxon>
        <taxon>Paenibacillus</taxon>
    </lineage>
</organism>
<name>A0A3N9P9Y5_9BACL</name>